<accession>A0A0L0CGY3</accession>
<evidence type="ECO:0000313" key="3">
    <source>
        <dbReference type="EMBL" id="KNC31678.1"/>
    </source>
</evidence>
<evidence type="ECO:0000256" key="1">
    <source>
        <dbReference type="SAM" id="MobiDB-lite"/>
    </source>
</evidence>
<feature type="transmembrane region" description="Helical" evidence="2">
    <location>
        <begin position="1688"/>
        <end position="1713"/>
    </location>
</feature>
<proteinExistence type="predicted"/>
<keyword evidence="2" id="KW-0812">Transmembrane</keyword>
<feature type="transmembrane region" description="Helical" evidence="2">
    <location>
        <begin position="1508"/>
        <end position="1527"/>
    </location>
</feature>
<evidence type="ECO:0000256" key="2">
    <source>
        <dbReference type="SAM" id="Phobius"/>
    </source>
</evidence>
<dbReference type="EMBL" id="JRES01000395">
    <property type="protein sequence ID" value="KNC31678.1"/>
    <property type="molecule type" value="Genomic_DNA"/>
</dbReference>
<dbReference type="Proteomes" id="UP000037069">
    <property type="component" value="Unassembled WGS sequence"/>
</dbReference>
<feature type="transmembrane region" description="Helical" evidence="2">
    <location>
        <begin position="1439"/>
        <end position="1459"/>
    </location>
</feature>
<organism evidence="3 4">
    <name type="scientific">Lucilia cuprina</name>
    <name type="common">Green bottle fly</name>
    <name type="synonym">Australian sheep blowfly</name>
    <dbReference type="NCBI Taxonomy" id="7375"/>
    <lineage>
        <taxon>Eukaryota</taxon>
        <taxon>Metazoa</taxon>
        <taxon>Ecdysozoa</taxon>
        <taxon>Arthropoda</taxon>
        <taxon>Hexapoda</taxon>
        <taxon>Insecta</taxon>
        <taxon>Pterygota</taxon>
        <taxon>Neoptera</taxon>
        <taxon>Endopterygota</taxon>
        <taxon>Diptera</taxon>
        <taxon>Brachycera</taxon>
        <taxon>Muscomorpha</taxon>
        <taxon>Oestroidea</taxon>
        <taxon>Calliphoridae</taxon>
        <taxon>Luciliinae</taxon>
        <taxon>Lucilia</taxon>
    </lineage>
</organism>
<name>A0A0L0CGY3_LUCCU</name>
<comment type="caution">
    <text evidence="3">The sequence shown here is derived from an EMBL/GenBank/DDBJ whole genome shotgun (WGS) entry which is preliminary data.</text>
</comment>
<feature type="transmembrane region" description="Helical" evidence="2">
    <location>
        <begin position="1471"/>
        <end position="1496"/>
    </location>
</feature>
<protein>
    <submittedName>
        <fullName evidence="3">Uncharacterized protein</fullName>
    </submittedName>
</protein>
<feature type="transmembrane region" description="Helical" evidence="2">
    <location>
        <begin position="1617"/>
        <end position="1636"/>
    </location>
</feature>
<keyword evidence="4" id="KW-1185">Reference proteome</keyword>
<gene>
    <name evidence="3" type="ORF">FF38_03042</name>
</gene>
<reference evidence="3 4" key="1">
    <citation type="journal article" date="2015" name="Nat. Commun.">
        <title>Lucilia cuprina genome unlocks parasitic fly biology to underpin future interventions.</title>
        <authorList>
            <person name="Anstead C.A."/>
            <person name="Korhonen P.K."/>
            <person name="Young N.D."/>
            <person name="Hall R.S."/>
            <person name="Jex A.R."/>
            <person name="Murali S.C."/>
            <person name="Hughes D.S."/>
            <person name="Lee S.F."/>
            <person name="Perry T."/>
            <person name="Stroehlein A.J."/>
            <person name="Ansell B.R."/>
            <person name="Breugelmans B."/>
            <person name="Hofmann A."/>
            <person name="Qu J."/>
            <person name="Dugan S."/>
            <person name="Lee S.L."/>
            <person name="Chao H."/>
            <person name="Dinh H."/>
            <person name="Han Y."/>
            <person name="Doddapaneni H.V."/>
            <person name="Worley K.C."/>
            <person name="Muzny D.M."/>
            <person name="Ioannidis P."/>
            <person name="Waterhouse R.M."/>
            <person name="Zdobnov E.M."/>
            <person name="James P.J."/>
            <person name="Bagnall N.H."/>
            <person name="Kotze A.C."/>
            <person name="Gibbs R.A."/>
            <person name="Richards S."/>
            <person name="Batterham P."/>
            <person name="Gasser R.B."/>
        </authorList>
    </citation>
    <scope>NUCLEOTIDE SEQUENCE [LARGE SCALE GENOMIC DNA]</scope>
    <source>
        <strain evidence="3 4">LS</strain>
        <tissue evidence="3">Full body</tissue>
    </source>
</reference>
<keyword evidence="2" id="KW-0472">Membrane</keyword>
<feature type="transmembrane region" description="Helical" evidence="2">
    <location>
        <begin position="1578"/>
        <end position="1597"/>
    </location>
</feature>
<feature type="transmembrane region" description="Helical" evidence="2">
    <location>
        <begin position="887"/>
        <end position="907"/>
    </location>
</feature>
<feature type="transmembrane region" description="Helical" evidence="2">
    <location>
        <begin position="1547"/>
        <end position="1566"/>
    </location>
</feature>
<feature type="transmembrane region" description="Helical" evidence="2">
    <location>
        <begin position="1403"/>
        <end position="1427"/>
    </location>
</feature>
<feature type="transmembrane region" description="Helical" evidence="2">
    <location>
        <begin position="1648"/>
        <end position="1668"/>
    </location>
</feature>
<sequence>MVSGFLPSSWTVSIVVSSSLSPLTFLITRVRTVFFFGLPSSEIDSSTRTSSGSSLVSSGCSSTGISSTVTVVSGCLSSSSTVSILVTSCLSPFTFLITRVRTTFFFGLPSSETNSITRSSSGSSLISSGCFSIRASSTVTVVSGCLSSSSTVSILVTSCLSPLTFLITRVRITFFFGLPSSLTDSTIRTSSGSSLISSGCSSAGASSTVTVVSGCLSSSSTVSILVTSCLSPLTFLITRASSTVTVVSDGLSSSSTVSILVTSCLSPLTFLITRVRITFFFGLPSSVTDSRTRTSSGSSLISSGCFSKGTSSTVTEVSGCLSSSSTVSILVTCCLSPLTFLITRVRTTFFFVTDSTTRTSSGSSLISSGCFSIGTSSTVTVVSGCLSSSSTVSILVTSCLSPLTFLITRVRITFFFGLPSSVTDSTTRTSSGSSLISSGCSSIGASSTVTVVSGCLSSSSTVSILVTSCLSPLTFLITRVRITFFFGLPSSVTDSTTRTSSGSSLISSGCFSKGTSSTVTVVSGCLSSSSTVSILVTSCLSPFTFLITRVRITFFFGLPSSVTDSTRRTSSGSSLISSGCSSIGASSTVTVVSGCLSSSSTVSILVTSCLSPLTFLITRVRITFFFGLPSSVTDSTTRTSSGSSLIFSGCSSIGASSTVTVVSGCLSSSSTVSILVTSCLSPLIFLITHSTTRTSSGSSLISSGCFSIGTSSTVTVVSGCLSFSSTVSILVTSCLSPLTFLITRVRITFFFGLPSSVIDSTTRTSSGSSLISSGCSSIGTSSTVTVVSGCFSSSSTVSILVTSCLSPLTFLITRVRTTFFFCLPSSETDSITRTSSGSSLIYSGCSSIRASSTVTVVSGCLSSSSTVSILVTSCLSPLTFLITRVRITFFFVSILVTSCLSPLTFLITRVRTTFFFGLPSSETDSTTRTSSGSSLISSGCSSTGASSTVTVVSGCLSSSSTVSILVTCCLSPLTFLITRVRIIFFFGLPSSVTDSTTRTSSGSSLISSGCSSRGTSSTVTVVSDSTTRTSSGSSLISSGCSSIGVSSTVTVVSGCLSSSSTVSILVTACLSPLTFLITRVRITFFFGLPSSVIDSTTRTSSGSSLISSGCSSIGTSSTVTVVSGCFSSSSTVSILVTSCLSPLTFLITRVRITFFFGLPSSVKDSTTRTSSGSSLISSGCSSIGTSSTVTVVSGCFSSSSTVSILVTSCLSPLTFLMTRVRITFFFGLPSSVTDSTTRTSSGSSLISLGCSSIGASLTFTVVSGCLSSSSIVSILVTSCLSPLTFLITRVRITLFFGLPSSVTDSTTRISSGSSLTSSLGCSSTGVSPTVTVVSGCLSSSSTVSILVTSCLSPLTFLMTRVRTFFFLGLPSSEIVSIIFTSSGSSLTSSLGCSSTGVSSTVTVVSVTVVSGGLSSSSTVSILVTSCLSPLTFLVTRVRIFFFLCLPSSEIVSIILTSSGSSLTSGCSSTGISSTVTVVSGCLSSSSTVSILVTSCLSPLTFLMTRVRIFFFLGFPSSEIVSIIFTSSGNSFTSSCCSSTGVSSTVTVVSGCLSSSSTVSILVTSCLSPLTFFMTRVRIFFFLGFPSFEIVSIIFTSSGSSLTSSCCSLTGVSSTVTVVSGCLSSSSIVSILVTSCLSPLTFLMTRVRIFFFLGLPSSEIVSITLTSSGSSLTSSFGCSATGVSSTVTVVSGCLSSSSTVSILVTSCLLPFIFLMTRVRIFFFVSLPSVEIVSTSSSSDSVVSVILDEMGVIVSAI</sequence>
<evidence type="ECO:0000313" key="4">
    <source>
        <dbReference type="Proteomes" id="UP000037069"/>
    </source>
</evidence>
<feature type="region of interest" description="Disordered" evidence="1">
    <location>
        <begin position="994"/>
        <end position="1016"/>
    </location>
</feature>
<keyword evidence="2" id="KW-1133">Transmembrane helix</keyword>
<feature type="transmembrane region" description="Helical" evidence="2">
    <location>
        <begin position="1364"/>
        <end position="1383"/>
    </location>
</feature>